<comment type="caution">
    <text evidence="1">The sequence shown here is derived from an EMBL/GenBank/DDBJ whole genome shotgun (WGS) entry which is preliminary data.</text>
</comment>
<evidence type="ECO:0000313" key="1">
    <source>
        <dbReference type="EMBL" id="GBO08181.1"/>
    </source>
</evidence>
<gene>
    <name evidence="1" type="ORF">AVEN_206282_1</name>
</gene>
<proteinExistence type="predicted"/>
<evidence type="ECO:0000313" key="2">
    <source>
        <dbReference type="Proteomes" id="UP000499080"/>
    </source>
</evidence>
<protein>
    <submittedName>
        <fullName evidence="1">Uncharacterized protein</fullName>
    </submittedName>
</protein>
<organism evidence="1 2">
    <name type="scientific">Araneus ventricosus</name>
    <name type="common">Orbweaver spider</name>
    <name type="synonym">Epeira ventricosa</name>
    <dbReference type="NCBI Taxonomy" id="182803"/>
    <lineage>
        <taxon>Eukaryota</taxon>
        <taxon>Metazoa</taxon>
        <taxon>Ecdysozoa</taxon>
        <taxon>Arthropoda</taxon>
        <taxon>Chelicerata</taxon>
        <taxon>Arachnida</taxon>
        <taxon>Araneae</taxon>
        <taxon>Araneomorphae</taxon>
        <taxon>Entelegynae</taxon>
        <taxon>Araneoidea</taxon>
        <taxon>Araneidae</taxon>
        <taxon>Araneus</taxon>
    </lineage>
</organism>
<dbReference type="Proteomes" id="UP000499080">
    <property type="component" value="Unassembled WGS sequence"/>
</dbReference>
<sequence length="130" mass="14715">MEISVQVFLIVYRLWDTDRKYIPNDASGSSKEQGFRQTSTFAITGRNTKCEAAPNDWTIYRIKYLSQAVKTLKVSKVSVKPNFFPLVDLYKRTIFARVPINAPGALSSSPTQTFKVAISTDGYRSFYVSL</sequence>
<keyword evidence="2" id="KW-1185">Reference proteome</keyword>
<reference evidence="1 2" key="1">
    <citation type="journal article" date="2019" name="Sci. Rep.">
        <title>Orb-weaving spider Araneus ventricosus genome elucidates the spidroin gene catalogue.</title>
        <authorList>
            <person name="Kono N."/>
            <person name="Nakamura H."/>
            <person name="Ohtoshi R."/>
            <person name="Moran D.A.P."/>
            <person name="Shinohara A."/>
            <person name="Yoshida Y."/>
            <person name="Fujiwara M."/>
            <person name="Mori M."/>
            <person name="Tomita M."/>
            <person name="Arakawa K."/>
        </authorList>
    </citation>
    <scope>NUCLEOTIDE SEQUENCE [LARGE SCALE GENOMIC DNA]</scope>
</reference>
<dbReference type="EMBL" id="BGPR01034017">
    <property type="protein sequence ID" value="GBO08181.1"/>
    <property type="molecule type" value="Genomic_DNA"/>
</dbReference>
<accession>A0A4Y2U7X0</accession>
<name>A0A4Y2U7X0_ARAVE</name>
<dbReference type="AlphaFoldDB" id="A0A4Y2U7X0"/>